<evidence type="ECO:0000313" key="4">
    <source>
        <dbReference type="Proteomes" id="UP001558481"/>
    </source>
</evidence>
<feature type="transmembrane region" description="Helical" evidence="2">
    <location>
        <begin position="122"/>
        <end position="146"/>
    </location>
</feature>
<evidence type="ECO:0000256" key="2">
    <source>
        <dbReference type="SAM" id="Phobius"/>
    </source>
</evidence>
<keyword evidence="2" id="KW-0812">Transmembrane</keyword>
<dbReference type="Proteomes" id="UP001558481">
    <property type="component" value="Unassembled WGS sequence"/>
</dbReference>
<evidence type="ECO:0008006" key="5">
    <source>
        <dbReference type="Google" id="ProtNLM"/>
    </source>
</evidence>
<sequence length="293" mass="30564">MSPSSASRDPLDNGNAPWTDQHTAPIEATDAEKTRPLPHADAAGSSRSGVASGRLHRPDPETGVMEPIGDEHLTPQDERVIATAAWDSVRPAVPAQGAGSAKRLTTEDVRGAQKKRFGGMQLLPGLFGWLAALSVSGVLLVASGLFGPQWGIETTNGIGRALDHGLLNPQDTAGWLALAVFAVVEFLALLAGGYVAGRMARFSGVAQGVSVWLWSLLARAIASVAALLWADTVGLAPHSLAAQSVIGPIVGWGLVALAAVVILDLVAAILGGMWGMRYHRRVDAWTNSNVINS</sequence>
<accession>A0ABV3UZP6</accession>
<keyword evidence="2" id="KW-1133">Transmembrane helix</keyword>
<feature type="transmembrane region" description="Helical" evidence="2">
    <location>
        <begin position="175"/>
        <end position="197"/>
    </location>
</feature>
<feature type="compositionally biased region" description="Low complexity" evidence="1">
    <location>
        <begin position="40"/>
        <end position="53"/>
    </location>
</feature>
<feature type="transmembrane region" description="Helical" evidence="2">
    <location>
        <begin position="249"/>
        <end position="271"/>
    </location>
</feature>
<organism evidence="3 4">
    <name type="scientific">Kocuria carniphila</name>
    <dbReference type="NCBI Taxonomy" id="262208"/>
    <lineage>
        <taxon>Bacteria</taxon>
        <taxon>Bacillati</taxon>
        <taxon>Actinomycetota</taxon>
        <taxon>Actinomycetes</taxon>
        <taxon>Micrococcales</taxon>
        <taxon>Micrococcaceae</taxon>
        <taxon>Kocuria</taxon>
    </lineage>
</organism>
<evidence type="ECO:0000313" key="3">
    <source>
        <dbReference type="EMBL" id="MEX3593886.1"/>
    </source>
</evidence>
<name>A0ABV3UZP6_9MICC</name>
<reference evidence="3 4" key="1">
    <citation type="journal article" date="2024" name="Fungal Genet. Biol.">
        <title>The porcine skin microbiome exhibits broad fungal antagonism.</title>
        <authorList>
            <person name="De La Cruz K.F."/>
            <person name="Townsend E.C."/>
            <person name="Alex Cheong J.Z."/>
            <person name="Salamzade R."/>
            <person name="Liu A."/>
            <person name="Sandstrom S."/>
            <person name="Davila E."/>
            <person name="Huang L."/>
            <person name="Xu K.H."/>
            <person name="Wu S.Y."/>
            <person name="Meudt J.J."/>
            <person name="Shanmuganayagam D."/>
            <person name="Gibson A.L.F."/>
            <person name="Kalan L.R."/>
        </authorList>
    </citation>
    <scope>NUCLEOTIDE SEQUENCE [LARGE SCALE GENOMIC DNA]</scope>
    <source>
        <strain evidence="3 4">LK2625</strain>
    </source>
</reference>
<keyword evidence="4" id="KW-1185">Reference proteome</keyword>
<feature type="transmembrane region" description="Helical" evidence="2">
    <location>
        <begin position="209"/>
        <end position="229"/>
    </location>
</feature>
<keyword evidence="2" id="KW-0472">Membrane</keyword>
<protein>
    <recommendedName>
        <fullName evidence="5">DUF2975 domain-containing protein</fullName>
    </recommendedName>
</protein>
<proteinExistence type="predicted"/>
<evidence type="ECO:0000256" key="1">
    <source>
        <dbReference type="SAM" id="MobiDB-lite"/>
    </source>
</evidence>
<comment type="caution">
    <text evidence="3">The sequence shown here is derived from an EMBL/GenBank/DDBJ whole genome shotgun (WGS) entry which is preliminary data.</text>
</comment>
<dbReference type="RefSeq" id="WP_368628994.1">
    <property type="nucleotide sequence ID" value="NZ_JAYWLU010000003.1"/>
</dbReference>
<gene>
    <name evidence="3" type="ORF">VVR66_04080</name>
</gene>
<dbReference type="EMBL" id="JAYWLU010000003">
    <property type="protein sequence ID" value="MEX3593886.1"/>
    <property type="molecule type" value="Genomic_DNA"/>
</dbReference>
<feature type="region of interest" description="Disordered" evidence="1">
    <location>
        <begin position="1"/>
        <end position="69"/>
    </location>
</feature>